<organism evidence="1 2">
    <name type="scientific">Sphingopyxis macrogoltabida</name>
    <name type="common">Sphingomonas macrogoltabidus</name>
    <dbReference type="NCBI Taxonomy" id="33050"/>
    <lineage>
        <taxon>Bacteria</taxon>
        <taxon>Pseudomonadati</taxon>
        <taxon>Pseudomonadota</taxon>
        <taxon>Alphaproteobacteria</taxon>
        <taxon>Sphingomonadales</taxon>
        <taxon>Sphingomonadaceae</taxon>
        <taxon>Sphingopyxis</taxon>
    </lineage>
</organism>
<dbReference type="RefSeq" id="WP_054731633.1">
    <property type="nucleotide sequence ID" value="NZ_CP009429.1"/>
</dbReference>
<gene>
    <name evidence="1" type="ORF">ATM17_21625</name>
</gene>
<keyword evidence="2" id="KW-1185">Reference proteome</keyword>
<dbReference type="KEGG" id="smaz:LH19_21045"/>
<reference evidence="1 2" key="2">
    <citation type="journal article" date="2016" name="Genome Announc.">
        <title>Complete Genome Sequence of Sphingopyxis macrogoltabida Strain 203N (NBRC 111659), a Polyethylene Glycol Degrader.</title>
        <authorList>
            <person name="Ohtsubo Y."/>
            <person name="Nonoyama S."/>
            <person name="Nagata Y."/>
            <person name="Numata M."/>
            <person name="Tsuchikane K."/>
            <person name="Hosoyama A."/>
            <person name="Yamazoe A."/>
            <person name="Tsuda M."/>
            <person name="Fujita N."/>
            <person name="Kawai F."/>
        </authorList>
    </citation>
    <scope>NUCLEOTIDE SEQUENCE [LARGE SCALE GENOMIC DNA]</scope>
    <source>
        <strain evidence="1 2">203N</strain>
    </source>
</reference>
<dbReference type="EMBL" id="CP013344">
    <property type="protein sequence ID" value="AMU91619.1"/>
    <property type="molecule type" value="Genomic_DNA"/>
</dbReference>
<sequence>MSDDIEDTRPLHDGQTFEGLTIVIDNGRWQDCTFIDCKLIAKVPPAATGCDWSQSDIVGSGWPEEAYDGVRNIWPHPEPVDVPAIVANPGEPED</sequence>
<name>A0AAC9AX33_SPHMC</name>
<protein>
    <submittedName>
        <fullName evidence="1">Uncharacterized protein</fullName>
    </submittedName>
</protein>
<dbReference type="Proteomes" id="UP000076088">
    <property type="component" value="Chromosome"/>
</dbReference>
<proteinExistence type="predicted"/>
<evidence type="ECO:0000313" key="1">
    <source>
        <dbReference type="EMBL" id="AMU91619.1"/>
    </source>
</evidence>
<reference evidence="2" key="1">
    <citation type="submission" date="2015-11" db="EMBL/GenBank/DDBJ databases">
        <title>Complete genome sequence of a polyethylene-glycol degrader Sphingopyxis macrogoltabida 203N (NBRC 111659).</title>
        <authorList>
            <person name="Yoshiyuki O."/>
            <person name="Shouta N."/>
            <person name="Nagata Y."/>
            <person name="Numata M."/>
            <person name="Tsuchikane K."/>
            <person name="Hosoyama A."/>
            <person name="Yamazoe A."/>
            <person name="Tsuda M."/>
            <person name="Fujita N."/>
            <person name="Kawai F."/>
        </authorList>
    </citation>
    <scope>NUCLEOTIDE SEQUENCE [LARGE SCALE GENOMIC DNA]</scope>
    <source>
        <strain evidence="2">203N</strain>
    </source>
</reference>
<accession>A0AAC9AX33</accession>
<dbReference type="AlphaFoldDB" id="A0AAC9AX33"/>
<evidence type="ECO:0000313" key="2">
    <source>
        <dbReference type="Proteomes" id="UP000076088"/>
    </source>
</evidence>